<gene>
    <name evidence="10" type="primary">LOC103125466</name>
</gene>
<keyword evidence="5 8" id="KW-0735">Signal-anchor</keyword>
<dbReference type="GeneID" id="103125466"/>
<dbReference type="Pfam" id="PF01531">
    <property type="entry name" value="Glyco_transf_11"/>
    <property type="match status" value="1"/>
</dbReference>
<accession>A0ABM3W055</accession>
<keyword evidence="8" id="KW-0812">Transmembrane</keyword>
<keyword evidence="4 8" id="KW-0808">Transferase</keyword>
<evidence type="ECO:0000256" key="6">
    <source>
        <dbReference type="ARBA" id="ARBA00023034"/>
    </source>
</evidence>
<dbReference type="Proteomes" id="UP001652624">
    <property type="component" value="Chromosome 2"/>
</dbReference>
<keyword evidence="8" id="KW-1133">Transmembrane helix</keyword>
<keyword evidence="8" id="KW-0325">Glycoprotein</keyword>
<evidence type="ECO:0000256" key="1">
    <source>
        <dbReference type="ARBA" id="ARBA00004447"/>
    </source>
</evidence>
<comment type="subcellular location">
    <subcellularLocation>
        <location evidence="1 8">Golgi apparatus</location>
        <location evidence="1 8">Golgi stack membrane</location>
        <topology evidence="1 8">Single-pass type II membrane protein</topology>
    </subcellularLocation>
</comment>
<protein>
    <recommendedName>
        <fullName evidence="8">L-Fucosyltransferase</fullName>
        <ecNumber evidence="8">2.4.1.-</ecNumber>
    </recommendedName>
</protein>
<evidence type="ECO:0000256" key="4">
    <source>
        <dbReference type="ARBA" id="ARBA00022679"/>
    </source>
</evidence>
<dbReference type="PANTHER" id="PTHR11927:SF8">
    <property type="entry name" value="GALACTOSIDE 2-ALPHA-L-FUCOSYLTRANSFERASE SEC1"/>
    <property type="match status" value="1"/>
</dbReference>
<sequence>MRICLHNHHAIYTSTPHAVSFFLFTVSSNFSLYGAVTSQHLQMAPPQQPYLTEEKTRVQRAILRCQTTGSLYSGMCLILFVFVACILLYGHQYLAQVSVPWIYPAAKVLFSRQLAQEGMFTINSRGRLGNQMGQYATLYALAKMNGRPAFILPQTHNFLAPLFRISLPVLHNTTINQIPWNNYKLNDWMEEQYRHIPGQYVRLIDFPCSWTFYHHLRQEILHEFTLHDHLREEAQRLLRGLMVNGSQPSTFVGVHVRRGDYVYLMPKVWKGVVADRGYLQQALAWFRTHHSSPLFVVTSNDMAWCRDNIDASRGDVVFAGNGLEGSPGRDFALLMQCNHTIMTIGTFGFWAGYLTGGQTIYLANYTLPKSAFHKFFKYKAMFLPEWIGIPADLSPLLKH</sequence>
<dbReference type="PANTHER" id="PTHR11927">
    <property type="entry name" value="GALACTOSIDE 2-L-FUCOSYLTRANSFERASE"/>
    <property type="match status" value="1"/>
</dbReference>
<name>A0ABM3W055_ERIEU</name>
<evidence type="ECO:0000256" key="7">
    <source>
        <dbReference type="ARBA" id="ARBA00043729"/>
    </source>
</evidence>
<dbReference type="EC" id="2.4.1.-" evidence="8"/>
<keyword evidence="3 8" id="KW-0328">Glycosyltransferase</keyword>
<dbReference type="CDD" id="cd11301">
    <property type="entry name" value="Fut1_Fut2_like"/>
    <property type="match status" value="1"/>
</dbReference>
<evidence type="ECO:0000256" key="3">
    <source>
        <dbReference type="ARBA" id="ARBA00022676"/>
    </source>
</evidence>
<keyword evidence="8" id="KW-0472">Membrane</keyword>
<keyword evidence="6 8" id="KW-0333">Golgi apparatus</keyword>
<evidence type="ECO:0000313" key="10">
    <source>
        <dbReference type="RefSeq" id="XP_060029951.1"/>
    </source>
</evidence>
<feature type="transmembrane region" description="Helical" evidence="8">
    <location>
        <begin position="70"/>
        <end position="90"/>
    </location>
</feature>
<evidence type="ECO:0000256" key="2">
    <source>
        <dbReference type="ARBA" id="ARBA00004922"/>
    </source>
</evidence>
<reference evidence="9" key="1">
    <citation type="submission" date="2025-05" db="UniProtKB">
        <authorList>
            <consortium name="RefSeq"/>
        </authorList>
    </citation>
    <scope>NUCLEOTIDE SEQUENCE [LARGE SCALE GENOMIC DNA]</scope>
</reference>
<proteinExistence type="inferred from homology"/>
<comment type="similarity">
    <text evidence="8">Belongs to the glycosyltransferase 11 family.</text>
</comment>
<reference evidence="10" key="2">
    <citation type="submission" date="2025-08" db="UniProtKB">
        <authorList>
            <consortium name="RefSeq"/>
        </authorList>
    </citation>
    <scope>IDENTIFICATION</scope>
</reference>
<evidence type="ECO:0000313" key="9">
    <source>
        <dbReference type="Proteomes" id="UP001652624"/>
    </source>
</evidence>
<organism evidence="9 10">
    <name type="scientific">Erinaceus europaeus</name>
    <name type="common">Western European hedgehog</name>
    <dbReference type="NCBI Taxonomy" id="9365"/>
    <lineage>
        <taxon>Eukaryota</taxon>
        <taxon>Metazoa</taxon>
        <taxon>Chordata</taxon>
        <taxon>Craniata</taxon>
        <taxon>Vertebrata</taxon>
        <taxon>Euteleostomi</taxon>
        <taxon>Mammalia</taxon>
        <taxon>Eutheria</taxon>
        <taxon>Laurasiatheria</taxon>
        <taxon>Eulipotyphla</taxon>
        <taxon>Erinaceidae</taxon>
        <taxon>Erinaceinae</taxon>
        <taxon>Erinaceus</taxon>
    </lineage>
</organism>
<comment type="catalytic activity">
    <reaction evidence="7">
        <text>a ganglioside GM1 + GDP-beta-L-fucose = a ganglioside Fuc-GM1 + GDP + H(+)</text>
        <dbReference type="Rhea" id="RHEA:48292"/>
        <dbReference type="ChEBI" id="CHEBI:15378"/>
        <dbReference type="ChEBI" id="CHEBI:57273"/>
        <dbReference type="ChEBI" id="CHEBI:58189"/>
        <dbReference type="ChEBI" id="CHEBI:82639"/>
        <dbReference type="ChEBI" id="CHEBI:90189"/>
    </reaction>
    <physiologicalReaction direction="left-to-right" evidence="7">
        <dbReference type="Rhea" id="RHEA:48293"/>
    </physiologicalReaction>
</comment>
<evidence type="ECO:0000256" key="5">
    <source>
        <dbReference type="ARBA" id="ARBA00022968"/>
    </source>
</evidence>
<dbReference type="RefSeq" id="XP_060029951.1">
    <property type="nucleotide sequence ID" value="XM_060173968.1"/>
</dbReference>
<evidence type="ECO:0000256" key="8">
    <source>
        <dbReference type="RuleBase" id="RU363129"/>
    </source>
</evidence>
<keyword evidence="9" id="KW-1185">Reference proteome</keyword>
<dbReference type="InterPro" id="IPR002516">
    <property type="entry name" value="Glyco_trans_11"/>
</dbReference>
<comment type="pathway">
    <text evidence="2 8">Protein modification; protein glycosylation.</text>
</comment>